<evidence type="ECO:0000259" key="3">
    <source>
        <dbReference type="Pfam" id="PF12697"/>
    </source>
</evidence>
<keyword evidence="2 4" id="KW-0378">Hydrolase</keyword>
<evidence type="ECO:0000256" key="2">
    <source>
        <dbReference type="ARBA" id="ARBA00022801"/>
    </source>
</evidence>
<dbReference type="Gene3D" id="3.40.50.1820">
    <property type="entry name" value="alpha/beta hydrolase"/>
    <property type="match status" value="1"/>
</dbReference>
<proteinExistence type="inferred from homology"/>
<dbReference type="InterPro" id="IPR050266">
    <property type="entry name" value="AB_hydrolase_sf"/>
</dbReference>
<dbReference type="EMBL" id="QQST01000001">
    <property type="protein sequence ID" value="RDI70688.1"/>
    <property type="molecule type" value="Genomic_DNA"/>
</dbReference>
<reference evidence="6" key="1">
    <citation type="submission" date="2016-10" db="EMBL/GenBank/DDBJ databases">
        <authorList>
            <person name="Varghese N."/>
            <person name="Submissions S."/>
        </authorList>
    </citation>
    <scope>NUCLEOTIDE SEQUENCE [LARGE SCALE GENOMIC DNA]</scope>
    <source>
        <strain evidence="6">CGMCC 1.12397</strain>
    </source>
</reference>
<dbReference type="InterPro" id="IPR000073">
    <property type="entry name" value="AB_hydrolase_1"/>
</dbReference>
<dbReference type="InterPro" id="IPR029058">
    <property type="entry name" value="AB_hydrolase_fold"/>
</dbReference>
<dbReference type="Pfam" id="PF12697">
    <property type="entry name" value="Abhydrolase_6"/>
    <property type="match status" value="1"/>
</dbReference>
<protein>
    <submittedName>
        <fullName evidence="4">Alpha/beta hydrolase</fullName>
    </submittedName>
    <submittedName>
        <fullName evidence="5">Pimeloyl-ACP methyl ester carboxylesterase</fullName>
    </submittedName>
</protein>
<dbReference type="GO" id="GO:0008233">
    <property type="term" value="F:peptidase activity"/>
    <property type="evidence" value="ECO:0007669"/>
    <property type="project" value="InterPro"/>
</dbReference>
<sequence length="258" mass="28500">MRTVTSADGTEIAYEREGSGPSLVLLHGGSGTRRAWDRLRPHLADDFTLVVPDRRGRGDSGDADEYHLDREVADVRALVDAVDGETTVFGHSFGGLVALAAATEVDVDRLVLYEPAVLVGDHRDDDLADRMRESLDAGDRERAMKLFYRDAGGVPKPERLPFWPEEVNFDLVETVIRENYAVEEYDLPEDMGVDAPTLLLTGEHGPAHLRDAAFELDERLPESRLTELDGVGHVATDSAPDRVAAAIRAFVRETRPRE</sequence>
<dbReference type="OrthoDB" id="7531at2157"/>
<dbReference type="GO" id="GO:0006508">
    <property type="term" value="P:proteolysis"/>
    <property type="evidence" value="ECO:0007669"/>
    <property type="project" value="InterPro"/>
</dbReference>
<dbReference type="AlphaFoldDB" id="A0A1H1B8T3"/>
<dbReference type="InterPro" id="IPR002410">
    <property type="entry name" value="Peptidase_S33"/>
</dbReference>
<comment type="similarity">
    <text evidence="1">Belongs to the peptidase S33 family.</text>
</comment>
<dbReference type="Proteomes" id="UP000255421">
    <property type="component" value="Unassembled WGS sequence"/>
</dbReference>
<dbReference type="PANTHER" id="PTHR43798">
    <property type="entry name" value="MONOACYLGLYCEROL LIPASE"/>
    <property type="match status" value="1"/>
</dbReference>
<feature type="domain" description="AB hydrolase-1" evidence="3">
    <location>
        <begin position="23"/>
        <end position="246"/>
    </location>
</feature>
<name>A0A1H1B8T3_9EURY</name>
<dbReference type="PANTHER" id="PTHR43798:SF33">
    <property type="entry name" value="HYDROLASE, PUTATIVE (AFU_ORTHOLOGUE AFUA_2G14860)-RELATED"/>
    <property type="match status" value="1"/>
</dbReference>
<reference evidence="5" key="2">
    <citation type="submission" date="2016-10" db="EMBL/GenBank/DDBJ databases">
        <authorList>
            <person name="de Groot N.N."/>
        </authorList>
    </citation>
    <scope>NUCLEOTIDE SEQUENCE [LARGE SCALE GENOMIC DNA]</scope>
    <source>
        <strain evidence="5">CGMCC 1.12397</strain>
    </source>
</reference>
<keyword evidence="7" id="KW-1185">Reference proteome</keyword>
<gene>
    <name evidence="4" type="ORF">DWB78_02515</name>
    <name evidence="5" type="ORF">SAMN05216278_1689</name>
</gene>
<evidence type="ECO:0000313" key="4">
    <source>
        <dbReference type="EMBL" id="RDI70688.1"/>
    </source>
</evidence>
<dbReference type="GO" id="GO:0016020">
    <property type="term" value="C:membrane"/>
    <property type="evidence" value="ECO:0007669"/>
    <property type="project" value="TreeGrafter"/>
</dbReference>
<evidence type="ECO:0000313" key="7">
    <source>
        <dbReference type="Proteomes" id="UP000255421"/>
    </source>
</evidence>
<evidence type="ECO:0000313" key="5">
    <source>
        <dbReference type="EMBL" id="SDQ48337.1"/>
    </source>
</evidence>
<dbReference type="Proteomes" id="UP000199289">
    <property type="component" value="Unassembled WGS sequence"/>
</dbReference>
<dbReference type="SUPFAM" id="SSF53474">
    <property type="entry name" value="alpha/beta-Hydrolases"/>
    <property type="match status" value="1"/>
</dbReference>
<organism evidence="5 6">
    <name type="scientific">Halopelagius longus</name>
    <dbReference type="NCBI Taxonomy" id="1236180"/>
    <lineage>
        <taxon>Archaea</taxon>
        <taxon>Methanobacteriati</taxon>
        <taxon>Methanobacteriota</taxon>
        <taxon>Stenosarchaea group</taxon>
        <taxon>Halobacteria</taxon>
        <taxon>Halobacteriales</taxon>
        <taxon>Haloferacaceae</taxon>
    </lineage>
</organism>
<dbReference type="EMBL" id="FNKQ01000002">
    <property type="protein sequence ID" value="SDQ48337.1"/>
    <property type="molecule type" value="Genomic_DNA"/>
</dbReference>
<dbReference type="RefSeq" id="WP_092535781.1">
    <property type="nucleotide sequence ID" value="NZ_FNKQ01000002.1"/>
</dbReference>
<evidence type="ECO:0000313" key="6">
    <source>
        <dbReference type="Proteomes" id="UP000199289"/>
    </source>
</evidence>
<evidence type="ECO:0000256" key="1">
    <source>
        <dbReference type="ARBA" id="ARBA00010088"/>
    </source>
</evidence>
<accession>A0A1H1B8T3</accession>
<reference evidence="4 7" key="3">
    <citation type="submission" date="2018-07" db="EMBL/GenBank/DDBJ databases">
        <title>Genome sequence of extremly halophilic archaeon Halopelagius longus strain BC12-B1.</title>
        <authorList>
            <person name="Zhang X."/>
        </authorList>
    </citation>
    <scope>NUCLEOTIDE SEQUENCE [LARGE SCALE GENOMIC DNA]</scope>
    <source>
        <strain evidence="4 7">BC12-B1</strain>
    </source>
</reference>
<dbReference type="PRINTS" id="PR00793">
    <property type="entry name" value="PROAMNOPTASE"/>
</dbReference>